<keyword evidence="5" id="KW-0800">Toxin</keyword>
<keyword evidence="5" id="KW-0460">Magnesium</keyword>
<keyword evidence="4 5" id="KW-0378">Hydrolase</keyword>
<name>A0AAF0PDS9_9EURY</name>
<dbReference type="GO" id="GO:0016787">
    <property type="term" value="F:hydrolase activity"/>
    <property type="evidence" value="ECO:0007669"/>
    <property type="project" value="UniProtKB-KW"/>
</dbReference>
<protein>
    <recommendedName>
        <fullName evidence="5">Ribonuclease VapC</fullName>
        <shortName evidence="5">RNase VapC</shortName>
        <ecNumber evidence="5">3.1.-.-</ecNumber>
    </recommendedName>
    <alternativeName>
        <fullName evidence="5">Putative toxin VapC</fullName>
    </alternativeName>
</protein>
<feature type="domain" description="PIN" evidence="6">
    <location>
        <begin position="4"/>
        <end position="130"/>
    </location>
</feature>
<gene>
    <name evidence="5" type="primary">vapC</name>
    <name evidence="7" type="ORF">NP511_03155</name>
</gene>
<evidence type="ECO:0000313" key="7">
    <source>
        <dbReference type="EMBL" id="WMT08639.1"/>
    </source>
</evidence>
<dbReference type="GeneID" id="39860598"/>
<keyword evidence="2 5" id="KW-0540">Nuclease</keyword>
<dbReference type="GO" id="GO:0000287">
    <property type="term" value="F:magnesium ion binding"/>
    <property type="evidence" value="ECO:0007669"/>
    <property type="project" value="UniProtKB-UniRule"/>
</dbReference>
<dbReference type="AlphaFoldDB" id="A0AAF0PDS9"/>
<evidence type="ECO:0000259" key="6">
    <source>
        <dbReference type="Pfam" id="PF01850"/>
    </source>
</evidence>
<dbReference type="RefSeq" id="WP_049964370.1">
    <property type="nucleotide sequence ID" value="NZ_CP101873.1"/>
</dbReference>
<dbReference type="InterPro" id="IPR029060">
    <property type="entry name" value="PIN-like_dom_sf"/>
</dbReference>
<dbReference type="EC" id="3.1.-.-" evidence="5"/>
<dbReference type="GO" id="GO:0090729">
    <property type="term" value="F:toxin activity"/>
    <property type="evidence" value="ECO:0007669"/>
    <property type="project" value="UniProtKB-KW"/>
</dbReference>
<dbReference type="GO" id="GO:0004521">
    <property type="term" value="F:RNA endonuclease activity"/>
    <property type="evidence" value="ECO:0007669"/>
    <property type="project" value="InterPro"/>
</dbReference>
<evidence type="ECO:0000256" key="2">
    <source>
        <dbReference type="ARBA" id="ARBA00022722"/>
    </source>
</evidence>
<keyword evidence="3 5" id="KW-0479">Metal-binding</keyword>
<dbReference type="PANTHER" id="PTHR42188">
    <property type="entry name" value="23S RRNA-SPECIFIC ENDONUCLEASE VAPC20"/>
    <property type="match status" value="1"/>
</dbReference>
<sequence>MARVVVDANVLIAARLSQDQNHDRAVAISRAVDHGTLPTAYVLSDVLEEVINYLQRKGTHDVAVRTLDAIIESSGFEIVHTPKRDIDAGRSLFRKYESLSLTDAVIAASMGRRELEFLYSFDDGFDAVDGITRITTATNPFE</sequence>
<comment type="cofactor">
    <cofactor evidence="5">
        <name>Mg(2+)</name>
        <dbReference type="ChEBI" id="CHEBI:18420"/>
    </cofactor>
</comment>
<dbReference type="InterPro" id="IPR039018">
    <property type="entry name" value="VapC20-like"/>
</dbReference>
<comment type="function">
    <text evidence="5">Toxic component of a toxin-antitoxin (TA) system. An RNase.</text>
</comment>
<organism evidence="7 8">
    <name type="scientific">Natrinema thermotolerans</name>
    <dbReference type="NCBI Taxonomy" id="121872"/>
    <lineage>
        <taxon>Archaea</taxon>
        <taxon>Methanobacteriati</taxon>
        <taxon>Methanobacteriota</taxon>
        <taxon>Stenosarchaea group</taxon>
        <taxon>Halobacteria</taxon>
        <taxon>Halobacteriales</taxon>
        <taxon>Natrialbaceae</taxon>
        <taxon>Natrinema</taxon>
    </lineage>
</organism>
<dbReference type="SUPFAM" id="SSF88723">
    <property type="entry name" value="PIN domain-like"/>
    <property type="match status" value="1"/>
</dbReference>
<dbReference type="InterPro" id="IPR022907">
    <property type="entry name" value="VapC_family"/>
</dbReference>
<keyword evidence="8" id="KW-1185">Reference proteome</keyword>
<keyword evidence="1 5" id="KW-1277">Toxin-antitoxin system</keyword>
<proteinExistence type="inferred from homology"/>
<dbReference type="GO" id="GO:0016075">
    <property type="term" value="P:rRNA catabolic process"/>
    <property type="evidence" value="ECO:0007669"/>
    <property type="project" value="TreeGrafter"/>
</dbReference>
<evidence type="ECO:0000256" key="3">
    <source>
        <dbReference type="ARBA" id="ARBA00022723"/>
    </source>
</evidence>
<dbReference type="Gene3D" id="3.40.50.1010">
    <property type="entry name" value="5'-nuclease"/>
    <property type="match status" value="1"/>
</dbReference>
<evidence type="ECO:0000256" key="4">
    <source>
        <dbReference type="ARBA" id="ARBA00022801"/>
    </source>
</evidence>
<dbReference type="Proteomes" id="UP001224926">
    <property type="component" value="Chromosome"/>
</dbReference>
<dbReference type="HAMAP" id="MF_00265">
    <property type="entry name" value="VapC_Nob1"/>
    <property type="match status" value="1"/>
</dbReference>
<comment type="similarity">
    <text evidence="5">Belongs to the PINc/VapC protein family.</text>
</comment>
<dbReference type="PANTHER" id="PTHR42188:SF1">
    <property type="entry name" value="23S RRNA-SPECIFIC ENDONUCLEASE VAPC20"/>
    <property type="match status" value="1"/>
</dbReference>
<evidence type="ECO:0000313" key="8">
    <source>
        <dbReference type="Proteomes" id="UP001224926"/>
    </source>
</evidence>
<dbReference type="Pfam" id="PF01850">
    <property type="entry name" value="PIN"/>
    <property type="match status" value="1"/>
</dbReference>
<dbReference type="GeneID" id="84212907"/>
<dbReference type="InterPro" id="IPR002716">
    <property type="entry name" value="PIN_dom"/>
</dbReference>
<reference evidence="7 8" key="1">
    <citation type="submission" date="2022-07" db="EMBL/GenBank/DDBJ databases">
        <title>Two temperate virus in Haloterrigena jeotgali A29.</title>
        <authorList>
            <person name="Deng X."/>
        </authorList>
    </citation>
    <scope>NUCLEOTIDE SEQUENCE [LARGE SCALE GENOMIC DNA]</scope>
    <source>
        <strain evidence="7 8">A29</strain>
    </source>
</reference>
<accession>A0AAF0PDS9</accession>
<evidence type="ECO:0000256" key="5">
    <source>
        <dbReference type="HAMAP-Rule" id="MF_00265"/>
    </source>
</evidence>
<feature type="binding site" evidence="5">
    <location>
        <position position="103"/>
    </location>
    <ligand>
        <name>Mg(2+)</name>
        <dbReference type="ChEBI" id="CHEBI:18420"/>
    </ligand>
</feature>
<feature type="binding site" evidence="5">
    <location>
        <position position="7"/>
    </location>
    <ligand>
        <name>Mg(2+)</name>
        <dbReference type="ChEBI" id="CHEBI:18420"/>
    </ligand>
</feature>
<evidence type="ECO:0000256" key="1">
    <source>
        <dbReference type="ARBA" id="ARBA00022649"/>
    </source>
</evidence>
<dbReference type="EMBL" id="CP101873">
    <property type="protein sequence ID" value="WMT08639.1"/>
    <property type="molecule type" value="Genomic_DNA"/>
</dbReference>